<sequence>MRTLNHPNTPDIQLDAVLAALSDPVRRLIACRLSHCDDNQACLTFELPVSKSTASHHFRVLREAGVIRQEYVGTSIMNSLRSEDLEQRFPGLLQAVFDAQNAAGA</sequence>
<dbReference type="InterPro" id="IPR011991">
    <property type="entry name" value="ArsR-like_HTH"/>
</dbReference>
<dbReference type="PROSITE" id="PS50987">
    <property type="entry name" value="HTH_ARSR_2"/>
    <property type="match status" value="1"/>
</dbReference>
<dbReference type="InterPro" id="IPR036390">
    <property type="entry name" value="WH_DNA-bd_sf"/>
</dbReference>
<dbReference type="InterPro" id="IPR036388">
    <property type="entry name" value="WH-like_DNA-bd_sf"/>
</dbReference>
<dbReference type="GO" id="GO:0003677">
    <property type="term" value="F:DNA binding"/>
    <property type="evidence" value="ECO:0007669"/>
    <property type="project" value="UniProtKB-KW"/>
</dbReference>
<dbReference type="InterPro" id="IPR051081">
    <property type="entry name" value="HTH_MetalResp_TranReg"/>
</dbReference>
<evidence type="ECO:0000313" key="5">
    <source>
        <dbReference type="EMBL" id="ANI93366.1"/>
    </source>
</evidence>
<evidence type="ECO:0000256" key="3">
    <source>
        <dbReference type="ARBA" id="ARBA00023163"/>
    </source>
</evidence>
<accession>A0A173LM74</accession>
<keyword evidence="3" id="KW-0804">Transcription</keyword>
<keyword evidence="6" id="KW-1185">Reference proteome</keyword>
<keyword evidence="2" id="KW-0238">DNA-binding</keyword>
<dbReference type="EMBL" id="CP015961">
    <property type="protein sequence ID" value="ANI93366.1"/>
    <property type="molecule type" value="Genomic_DNA"/>
</dbReference>
<dbReference type="Gene3D" id="1.10.10.10">
    <property type="entry name" value="Winged helix-like DNA-binding domain superfamily/Winged helix DNA-binding domain"/>
    <property type="match status" value="1"/>
</dbReference>
<dbReference type="InterPro" id="IPR001845">
    <property type="entry name" value="HTH_ArsR_DNA-bd_dom"/>
</dbReference>
<evidence type="ECO:0000256" key="2">
    <source>
        <dbReference type="ARBA" id="ARBA00023125"/>
    </source>
</evidence>
<dbReference type="RefSeq" id="WP_067475622.1">
    <property type="nucleotide sequence ID" value="NZ_CP015961.1"/>
</dbReference>
<feature type="domain" description="HTH arsR-type" evidence="4">
    <location>
        <begin position="6"/>
        <end position="100"/>
    </location>
</feature>
<dbReference type="OrthoDB" id="4471357at2"/>
<keyword evidence="1" id="KW-0805">Transcription regulation</keyword>
<dbReference type="CDD" id="cd00090">
    <property type="entry name" value="HTH_ARSR"/>
    <property type="match status" value="1"/>
</dbReference>
<dbReference type="PANTHER" id="PTHR33154:SF12">
    <property type="entry name" value="TRANSCRIPTIONAL REGULATORY PROTEIN"/>
    <property type="match status" value="1"/>
</dbReference>
<reference evidence="5 6" key="1">
    <citation type="submission" date="2016-06" db="EMBL/GenBank/DDBJ databases">
        <title>Complete genome sequence of a saline-alkali tolerant type strain Dietzia timorensis ID05-A0528T.</title>
        <authorList>
            <person name="Wu X."/>
        </authorList>
    </citation>
    <scope>NUCLEOTIDE SEQUENCE [LARGE SCALE GENOMIC DNA]</scope>
    <source>
        <strain evidence="5 6">ID05-A0528</strain>
    </source>
</reference>
<dbReference type="PANTHER" id="PTHR33154">
    <property type="entry name" value="TRANSCRIPTIONAL REGULATOR, ARSR FAMILY"/>
    <property type="match status" value="1"/>
</dbReference>
<proteinExistence type="predicted"/>
<dbReference type="PRINTS" id="PR00778">
    <property type="entry name" value="HTHARSR"/>
</dbReference>
<evidence type="ECO:0000313" key="6">
    <source>
        <dbReference type="Proteomes" id="UP000186104"/>
    </source>
</evidence>
<dbReference type="SUPFAM" id="SSF46785">
    <property type="entry name" value="Winged helix' DNA-binding domain"/>
    <property type="match status" value="1"/>
</dbReference>
<name>A0A173LM74_9ACTN</name>
<gene>
    <name evidence="5" type="ORF">BJL86_2606</name>
</gene>
<dbReference type="Proteomes" id="UP000186104">
    <property type="component" value="Chromosome"/>
</dbReference>
<protein>
    <submittedName>
        <fullName evidence="5">Putative HTH-type transcriptional regulator YczG</fullName>
    </submittedName>
</protein>
<dbReference type="AlphaFoldDB" id="A0A173LM74"/>
<evidence type="ECO:0000256" key="1">
    <source>
        <dbReference type="ARBA" id="ARBA00023015"/>
    </source>
</evidence>
<dbReference type="KEGG" id="dtm:BJL86_2606"/>
<organism evidence="5 6">
    <name type="scientific">Dietzia timorensis</name>
    <dbReference type="NCBI Taxonomy" id="499555"/>
    <lineage>
        <taxon>Bacteria</taxon>
        <taxon>Bacillati</taxon>
        <taxon>Actinomycetota</taxon>
        <taxon>Actinomycetes</taxon>
        <taxon>Mycobacteriales</taxon>
        <taxon>Dietziaceae</taxon>
        <taxon>Dietzia</taxon>
    </lineage>
</organism>
<dbReference type="Pfam" id="PF01022">
    <property type="entry name" value="HTH_5"/>
    <property type="match status" value="1"/>
</dbReference>
<dbReference type="GO" id="GO:0003700">
    <property type="term" value="F:DNA-binding transcription factor activity"/>
    <property type="evidence" value="ECO:0007669"/>
    <property type="project" value="InterPro"/>
</dbReference>
<evidence type="ECO:0000259" key="4">
    <source>
        <dbReference type="PROSITE" id="PS50987"/>
    </source>
</evidence>
<dbReference type="STRING" id="499555.BJL86_2606"/>
<dbReference type="SMART" id="SM00418">
    <property type="entry name" value="HTH_ARSR"/>
    <property type="match status" value="1"/>
</dbReference>